<dbReference type="Proteomes" id="UP000037442">
    <property type="component" value="Unassembled WGS sequence"/>
</dbReference>
<gene>
    <name evidence="1" type="ORF">GL58_05390</name>
</gene>
<dbReference type="EMBL" id="JNVD01000013">
    <property type="protein sequence ID" value="KOC24388.1"/>
    <property type="molecule type" value="Genomic_DNA"/>
</dbReference>
<name>A0A0L7MS17_COMTE</name>
<dbReference type="PATRIC" id="fig|285.49.peg.1126"/>
<reference evidence="2" key="1">
    <citation type="submission" date="2014-06" db="EMBL/GenBank/DDBJ databases">
        <title>Draft genome sequence of C. testosteroni WDL7.</title>
        <authorList>
            <person name="Wu Y."/>
            <person name="Seshan H."/>
            <person name="Arumugam K."/>
        </authorList>
    </citation>
    <scope>NUCLEOTIDE SEQUENCE [LARGE SCALE GENOMIC DNA]</scope>
    <source>
        <strain evidence="2">WDL7</strain>
    </source>
</reference>
<sequence length="77" mass="8388">MQAQFLAHRLNEVAPGKKGCRSGFVMDQSMRSGLAVNRQEVICRFEPGHRSDVTDAAVWPVPVVVVLPARQGMGPLS</sequence>
<organism evidence="1 2">
    <name type="scientific">Comamonas testosteroni</name>
    <name type="common">Pseudomonas testosteroni</name>
    <dbReference type="NCBI Taxonomy" id="285"/>
    <lineage>
        <taxon>Bacteria</taxon>
        <taxon>Pseudomonadati</taxon>
        <taxon>Pseudomonadota</taxon>
        <taxon>Betaproteobacteria</taxon>
        <taxon>Burkholderiales</taxon>
        <taxon>Comamonadaceae</taxon>
        <taxon>Comamonas</taxon>
    </lineage>
</organism>
<protein>
    <submittedName>
        <fullName evidence="1">Uncharacterized protein</fullName>
    </submittedName>
</protein>
<evidence type="ECO:0000313" key="1">
    <source>
        <dbReference type="EMBL" id="KOC24388.1"/>
    </source>
</evidence>
<proteinExistence type="predicted"/>
<accession>A0A0L7MS17</accession>
<evidence type="ECO:0000313" key="2">
    <source>
        <dbReference type="Proteomes" id="UP000037442"/>
    </source>
</evidence>
<dbReference type="AlphaFoldDB" id="A0A0L7MS17"/>
<comment type="caution">
    <text evidence="1">The sequence shown here is derived from an EMBL/GenBank/DDBJ whole genome shotgun (WGS) entry which is preliminary data.</text>
</comment>